<evidence type="ECO:0000256" key="3">
    <source>
        <dbReference type="ARBA" id="ARBA00022801"/>
    </source>
</evidence>
<dbReference type="Gene3D" id="2.20.230.10">
    <property type="entry name" value="Resuscitation-promoting factor rpfb"/>
    <property type="match status" value="1"/>
</dbReference>
<dbReference type="Pfam" id="PF03990">
    <property type="entry name" value="DUF348"/>
    <property type="match status" value="3"/>
</dbReference>
<comment type="caution">
    <text evidence="5">The sequence shown here is derived from an EMBL/GenBank/DDBJ whole genome shotgun (WGS) entry which is preliminary data.</text>
</comment>
<dbReference type="InterPro" id="IPR011098">
    <property type="entry name" value="G5_dom"/>
</dbReference>
<dbReference type="RefSeq" id="WP_229742270.1">
    <property type="nucleotide sequence ID" value="NZ_BMGC01000007.1"/>
</dbReference>
<dbReference type="AlphaFoldDB" id="A0A916T2A3"/>
<reference evidence="5" key="2">
    <citation type="submission" date="2020-09" db="EMBL/GenBank/DDBJ databases">
        <authorList>
            <person name="Sun Q."/>
            <person name="Zhou Y."/>
        </authorList>
    </citation>
    <scope>NUCLEOTIDE SEQUENCE</scope>
    <source>
        <strain evidence="5">CGMCC 1.12827</strain>
    </source>
</reference>
<name>A0A916T2A3_9ACTN</name>
<reference evidence="5" key="1">
    <citation type="journal article" date="2014" name="Int. J. Syst. Evol. Microbiol.">
        <title>Complete genome sequence of Corynebacterium casei LMG S-19264T (=DSM 44701T), isolated from a smear-ripened cheese.</title>
        <authorList>
            <consortium name="US DOE Joint Genome Institute (JGI-PGF)"/>
            <person name="Walter F."/>
            <person name="Albersmeier A."/>
            <person name="Kalinowski J."/>
            <person name="Ruckert C."/>
        </authorList>
    </citation>
    <scope>NUCLEOTIDE SEQUENCE</scope>
    <source>
        <strain evidence="5">CGMCC 1.12827</strain>
    </source>
</reference>
<evidence type="ECO:0000256" key="1">
    <source>
        <dbReference type="ARBA" id="ARBA00010830"/>
    </source>
</evidence>
<organism evidence="5 6">
    <name type="scientific">Gordonia jinhuaensis</name>
    <dbReference type="NCBI Taxonomy" id="1517702"/>
    <lineage>
        <taxon>Bacteria</taxon>
        <taxon>Bacillati</taxon>
        <taxon>Actinomycetota</taxon>
        <taxon>Actinomycetes</taxon>
        <taxon>Mycobacteriales</taxon>
        <taxon>Gordoniaceae</taxon>
        <taxon>Gordonia</taxon>
    </lineage>
</organism>
<dbReference type="Pfam" id="PF07501">
    <property type="entry name" value="G5"/>
    <property type="match status" value="1"/>
</dbReference>
<keyword evidence="3" id="KW-0378">Hydrolase</keyword>
<proteinExistence type="inferred from homology"/>
<evidence type="ECO:0000313" key="5">
    <source>
        <dbReference type="EMBL" id="GGB27752.1"/>
    </source>
</evidence>
<dbReference type="PROSITE" id="PS51109">
    <property type="entry name" value="G5"/>
    <property type="match status" value="1"/>
</dbReference>
<gene>
    <name evidence="5" type="ORF">GCM10011489_14940</name>
</gene>
<evidence type="ECO:0000313" key="6">
    <source>
        <dbReference type="Proteomes" id="UP000621454"/>
    </source>
</evidence>
<evidence type="ECO:0000259" key="4">
    <source>
        <dbReference type="PROSITE" id="PS51109"/>
    </source>
</evidence>
<keyword evidence="2" id="KW-0732">Signal</keyword>
<dbReference type="Proteomes" id="UP000621454">
    <property type="component" value="Unassembled WGS sequence"/>
</dbReference>
<accession>A0A916T2A3</accession>
<comment type="similarity">
    <text evidence="1">Belongs to the transglycosylase family. Rpf subfamily.</text>
</comment>
<dbReference type="InterPro" id="IPR010618">
    <property type="entry name" value="RPF"/>
</dbReference>
<dbReference type="SUPFAM" id="SSF53955">
    <property type="entry name" value="Lysozyme-like"/>
    <property type="match status" value="1"/>
</dbReference>
<evidence type="ECO:0000256" key="2">
    <source>
        <dbReference type="ARBA" id="ARBA00022729"/>
    </source>
</evidence>
<keyword evidence="6" id="KW-1185">Reference proteome</keyword>
<feature type="domain" description="G5" evidence="4">
    <location>
        <begin position="210"/>
        <end position="290"/>
    </location>
</feature>
<protein>
    <recommendedName>
        <fullName evidence="4">G5 domain-containing protein</fullName>
    </recommendedName>
</protein>
<dbReference type="Gene3D" id="1.10.530.10">
    <property type="match status" value="1"/>
</dbReference>
<sequence length="378" mass="39954">MSVLKSIHGAHAHPHAPKFRLAVGGVLTTLVAGGVMGVAAHKTVTLDVDGKLMKVSTMSSGVKEILESQGYAPGEGDLVTPSVSSSVDDGETIVMHRLKTLTLDVDGQKREVKTTGVTVEDALAQYNLASYDNEVEAPRDETLPVAGGEVNVVRPKTVTIHDAGGVVKKSLAAKTVGDFVAEATGTPLADTDKVSPAADTPVTDGMNVTVTRIHTDRQTYIQPIELPAHEIKDPTMTQGTRTMVDPGKPGAKFVSYEVTTVNGDVTKRVPDGEFIFETGVAPTVRIGTKPGPPAVPDGSVWDRLAQCESTGNWAINSGNGFYGGIQFDQNTWDRWGGQQYAARPDLASREEQIAIAEKTLAAQGWGAWPACSSSLGLR</sequence>
<dbReference type="SMART" id="SM01208">
    <property type="entry name" value="G5"/>
    <property type="match status" value="1"/>
</dbReference>
<dbReference type="Pfam" id="PF06737">
    <property type="entry name" value="Transglycosylas"/>
    <property type="match status" value="1"/>
</dbReference>
<dbReference type="InterPro" id="IPR007137">
    <property type="entry name" value="DUF348"/>
</dbReference>
<dbReference type="GO" id="GO:0016787">
    <property type="term" value="F:hydrolase activity"/>
    <property type="evidence" value="ECO:0007669"/>
    <property type="project" value="UniProtKB-KW"/>
</dbReference>
<dbReference type="CDD" id="cd13925">
    <property type="entry name" value="RPF"/>
    <property type="match status" value="1"/>
</dbReference>
<dbReference type="InterPro" id="IPR023346">
    <property type="entry name" value="Lysozyme-like_dom_sf"/>
</dbReference>
<dbReference type="EMBL" id="BMGC01000007">
    <property type="protein sequence ID" value="GGB27752.1"/>
    <property type="molecule type" value="Genomic_DNA"/>
</dbReference>